<name>A0A1I5C326_9GAMM</name>
<dbReference type="InterPro" id="IPR002622">
    <property type="entry name" value="Transposase_14"/>
</dbReference>
<accession>A0A1I5C326</accession>
<dbReference type="EMBL" id="FOVO01000024">
    <property type="protein sequence ID" value="SFN81395.1"/>
    <property type="molecule type" value="Genomic_DNA"/>
</dbReference>
<dbReference type="Pfam" id="PF13358">
    <property type="entry name" value="DDE_3"/>
    <property type="match status" value="1"/>
</dbReference>
<dbReference type="AlphaFoldDB" id="A0A1I5C326"/>
<dbReference type="Gene3D" id="3.30.420.10">
    <property type="entry name" value="Ribonuclease H-like superfamily/Ribonuclease H"/>
    <property type="match status" value="1"/>
</dbReference>
<feature type="domain" description="Tc1-like transposase DDE" evidence="2">
    <location>
        <begin position="129"/>
        <end position="240"/>
    </location>
</feature>
<dbReference type="STRING" id="53341.SAMN05421579_1241"/>
<gene>
    <name evidence="3" type="ORF">SAMN05421579_1241</name>
</gene>
<dbReference type="InterPro" id="IPR036397">
    <property type="entry name" value="RNaseH_sf"/>
</dbReference>
<evidence type="ECO:0000313" key="4">
    <source>
        <dbReference type="Proteomes" id="UP000199011"/>
    </source>
</evidence>
<evidence type="ECO:0000313" key="3">
    <source>
        <dbReference type="EMBL" id="SFN81395.1"/>
    </source>
</evidence>
<feature type="domain" description="Transposase Synechocystis PCC 6803" evidence="1">
    <location>
        <begin position="1"/>
        <end position="103"/>
    </location>
</feature>
<keyword evidence="4" id="KW-1185">Reference proteome</keyword>
<protein>
    <submittedName>
        <fullName evidence="3">Transposase</fullName>
    </submittedName>
</protein>
<dbReference type="InterPro" id="IPR038717">
    <property type="entry name" value="Tc1-like_DDE_dom"/>
</dbReference>
<evidence type="ECO:0000259" key="2">
    <source>
        <dbReference type="Pfam" id="PF13358"/>
    </source>
</evidence>
<sequence length="246" mass="28504">MGYSLDFRKRVLAYKDKHSLTFEQTSTHFDISMRTLFRWRHKIEPCMTRDKPPTKISDEALIMDVQNYPDDYQWERAKRLGVAQSAIHYALKRLKMTVKKKTLRHPNADARIRQAFVERIHHYEQVGKPIVYLDESGFAQSMPRTHGSSTKGWRCFGTHDWQARGRINVMGAILKMTFVTLSLFSGNINADVFHAWMTQDLLPKLPSSAVIVMDNAPFHKRHDTIKAIADYGCQLEWLPPCILNVG</sequence>
<evidence type="ECO:0000259" key="1">
    <source>
        <dbReference type="Pfam" id="PF01710"/>
    </source>
</evidence>
<dbReference type="GO" id="GO:0003676">
    <property type="term" value="F:nucleic acid binding"/>
    <property type="evidence" value="ECO:0007669"/>
    <property type="project" value="InterPro"/>
</dbReference>
<dbReference type="RefSeq" id="WP_245737368.1">
    <property type="nucleotide sequence ID" value="NZ_CAWRAH010000046.1"/>
</dbReference>
<dbReference type="Pfam" id="PF01710">
    <property type="entry name" value="HTH_Tnp_IS630"/>
    <property type="match status" value="1"/>
</dbReference>
<dbReference type="PANTHER" id="PTHR46564">
    <property type="entry name" value="TRANSPOSASE"/>
    <property type="match status" value="1"/>
</dbReference>
<organism evidence="3 4">
    <name type="scientific">Xenorhabdus japonica</name>
    <dbReference type="NCBI Taxonomy" id="53341"/>
    <lineage>
        <taxon>Bacteria</taxon>
        <taxon>Pseudomonadati</taxon>
        <taxon>Pseudomonadota</taxon>
        <taxon>Gammaproteobacteria</taxon>
        <taxon>Enterobacterales</taxon>
        <taxon>Morganellaceae</taxon>
        <taxon>Xenorhabdus</taxon>
    </lineage>
</organism>
<dbReference type="PANTHER" id="PTHR46564:SF1">
    <property type="entry name" value="TRANSPOSASE"/>
    <property type="match status" value="1"/>
</dbReference>
<proteinExistence type="predicted"/>
<dbReference type="Proteomes" id="UP000199011">
    <property type="component" value="Unassembled WGS sequence"/>
</dbReference>
<reference evidence="4" key="1">
    <citation type="submission" date="2016-10" db="EMBL/GenBank/DDBJ databases">
        <authorList>
            <person name="Varghese N."/>
            <person name="Submissions S."/>
        </authorList>
    </citation>
    <scope>NUCLEOTIDE SEQUENCE [LARGE SCALE GENOMIC DNA]</scope>
    <source>
        <strain evidence="4">DSM 16522</strain>
    </source>
</reference>